<organism evidence="9 10">
    <name type="scientific">Onchocerca flexuosa</name>
    <dbReference type="NCBI Taxonomy" id="387005"/>
    <lineage>
        <taxon>Eukaryota</taxon>
        <taxon>Metazoa</taxon>
        <taxon>Ecdysozoa</taxon>
        <taxon>Nematoda</taxon>
        <taxon>Chromadorea</taxon>
        <taxon>Rhabditida</taxon>
        <taxon>Spirurina</taxon>
        <taxon>Spiruromorpha</taxon>
        <taxon>Filarioidea</taxon>
        <taxon>Onchocercidae</taxon>
        <taxon>Onchocerca</taxon>
    </lineage>
</organism>
<evidence type="ECO:0000256" key="2">
    <source>
        <dbReference type="ARBA" id="ARBA00022737"/>
    </source>
</evidence>
<feature type="signal peptide" evidence="7">
    <location>
        <begin position="1"/>
        <end position="20"/>
    </location>
</feature>
<sequence>MRMLIPSVILTTAIFTCVVARANNYENASDMLETIETQEKMETSRQIPHLQMELETAVTTEKINNNALREKKKFELYGWLSQKQKQEIRLMEFEGISDSEIMNRLLEFFSKLRPREKEKWNEIYKKQCIEWIKTVANDNEITELDFLRIKKDVKEYKAKMSRYKSRLPENERDQINLWQICDDIYHQQIGRSEHDFDVLVEKHLQWLTPEQKKEIRQIKASGESLSAIKQKYKFRVHQYIKRLSPEKQKIVNNDVEFCEQIWHTEDNHRRDHEHHHQQHRRVRSLPLRISAEVNRRNKRNSEHDQKNHFQSYLSWLTDDQRSKLKKMQKENKTKTDLQNEVKKYFLGLTCDKKKKAAVELSKGCIDAFKTVLSGEDMKSLKSMTDAGATLKDLTNKLEGMLKNVTDEKKKKIIGEYLPPCRNIYAEIYEDGNDNITDGLELELSLFIVKIFPFSANNIQCKVSSTAIISMWLFLLKFCLLCLFPEFITLPNELRKTSLATQDDYVDQFVIKTEQPTYWKTTVVTKQADRNVKSTIRRVEPQNFESNENKFSRFLKIFKCLSEEDVVLVIPVDKFEEERRIEKWERIDSLNMWKWLTLEQVDMLNKLYKTTDDMALVLEKAYAELLMTDGGLREMAVRSFRETCKELLRVILGERNYDLIADMYNFGRTGEEISEKLSQFYMRLSKTNKKYADMIAPTCMLVYNIYGSRAIRYPRKINEDNLFVKQIHWFTREQETEIERMLAEGARNENLLAKILDYYENLDSLNQEKVSEELKLLCQNRVKLLFGTEGLEIIKLMNKESTSAELLVTKFAQLVGNLTNESERLEADQVAIFCQKIYGIERFDLGELTSWLSPDQKLELSHLIQDQDISDDAVYERIFEFYEKAEEKKKMGARKIIESGCKRFVRRMLGSEIATKLEEHRWNGNFTAQMLSAELALYTAEIKDKKNRIKAEKSIPICNRIYLGYKGDCFCNGHSSICGPFTHECMNCADNTFGVQCEKCLDGFEGSALVGETGCTPIGRSNEFAECLCNKHSSQCNEDGECISCLHNTTGNQCENCAEGFYGDATQGTAEDCIPCPCPNGGDCFINGDALVECRTCPNGTYGSTCELQFQPETTTRITEIVI</sequence>
<feature type="domain" description="Laminin EGF-like" evidence="8">
    <location>
        <begin position="1026"/>
        <end position="1074"/>
    </location>
</feature>
<feature type="chain" id="PRO_5012172649" description="Laminin EGF-like domain-containing protein" evidence="7">
    <location>
        <begin position="21"/>
        <end position="1122"/>
    </location>
</feature>
<dbReference type="CDD" id="cd00055">
    <property type="entry name" value="EGF_Lam"/>
    <property type="match status" value="2"/>
</dbReference>
<dbReference type="PANTHER" id="PTHR10574">
    <property type="entry name" value="NETRIN/LAMININ-RELATED"/>
    <property type="match status" value="1"/>
</dbReference>
<evidence type="ECO:0000256" key="1">
    <source>
        <dbReference type="ARBA" id="ARBA00022729"/>
    </source>
</evidence>
<keyword evidence="5 6" id="KW-0424">Laminin EGF-like domain</keyword>
<dbReference type="SUPFAM" id="SSF57196">
    <property type="entry name" value="EGF/Laminin"/>
    <property type="match status" value="2"/>
</dbReference>
<accession>A0A238BRL5</accession>
<dbReference type="Pfam" id="PF24973">
    <property type="entry name" value="EGF_LMN_ATRN"/>
    <property type="match status" value="2"/>
</dbReference>
<evidence type="ECO:0000256" key="4">
    <source>
        <dbReference type="ARBA" id="ARBA00023180"/>
    </source>
</evidence>
<evidence type="ECO:0000313" key="9">
    <source>
        <dbReference type="EMBL" id="OZC07933.1"/>
    </source>
</evidence>
<evidence type="ECO:0000256" key="5">
    <source>
        <dbReference type="ARBA" id="ARBA00023292"/>
    </source>
</evidence>
<dbReference type="OrthoDB" id="5985440at2759"/>
<evidence type="ECO:0000256" key="6">
    <source>
        <dbReference type="PROSITE-ProRule" id="PRU00460"/>
    </source>
</evidence>
<keyword evidence="10" id="KW-1185">Reference proteome</keyword>
<dbReference type="InterPro" id="IPR002049">
    <property type="entry name" value="LE_dom"/>
</dbReference>
<proteinExistence type="predicted"/>
<protein>
    <recommendedName>
        <fullName evidence="8">Laminin EGF-like domain-containing protein</fullName>
    </recommendedName>
</protein>
<comment type="caution">
    <text evidence="6">Lacks conserved residue(s) required for the propagation of feature annotation.</text>
</comment>
<dbReference type="GO" id="GO:0009887">
    <property type="term" value="P:animal organ morphogenesis"/>
    <property type="evidence" value="ECO:0007669"/>
    <property type="project" value="TreeGrafter"/>
</dbReference>
<dbReference type="PROSITE" id="PS50027">
    <property type="entry name" value="EGF_LAM_2"/>
    <property type="match status" value="1"/>
</dbReference>
<dbReference type="Proteomes" id="UP000242913">
    <property type="component" value="Unassembled WGS sequence"/>
</dbReference>
<dbReference type="PANTHER" id="PTHR10574:SF444">
    <property type="entry name" value="BASEMENT MEMBRANE-SPECIFIC HEPARAN SULFATE PROTEOGLYCAN CORE PROTEIN"/>
    <property type="match status" value="1"/>
</dbReference>
<keyword evidence="4" id="KW-0325">Glycoprotein</keyword>
<dbReference type="InterPro" id="IPR032487">
    <property type="entry name" value="ABA-1_nematode"/>
</dbReference>
<evidence type="ECO:0000256" key="3">
    <source>
        <dbReference type="ARBA" id="ARBA00023157"/>
    </source>
</evidence>
<dbReference type="Gene3D" id="2.10.25.10">
    <property type="entry name" value="Laminin"/>
    <property type="match status" value="2"/>
</dbReference>
<name>A0A238BRL5_9BILA</name>
<dbReference type="InterPro" id="IPR056863">
    <property type="entry name" value="LMN_ATRN_NET-like_EGF"/>
</dbReference>
<dbReference type="EMBL" id="KZ270018">
    <property type="protein sequence ID" value="OZC07933.1"/>
    <property type="molecule type" value="Genomic_DNA"/>
</dbReference>
<dbReference type="GO" id="GO:0009888">
    <property type="term" value="P:tissue development"/>
    <property type="evidence" value="ECO:0007669"/>
    <property type="project" value="TreeGrafter"/>
</dbReference>
<feature type="disulfide bond" evidence="6">
    <location>
        <begin position="1044"/>
        <end position="1053"/>
    </location>
</feature>
<dbReference type="FunFam" id="2.10.25.10:FF:000188">
    <property type="entry name" value="Laminin subunit gamma 2"/>
    <property type="match status" value="1"/>
</dbReference>
<keyword evidence="2" id="KW-0677">Repeat</keyword>
<dbReference type="Pfam" id="PF16469">
    <property type="entry name" value="NPA"/>
    <property type="match status" value="6"/>
</dbReference>
<reference evidence="9 10" key="1">
    <citation type="submission" date="2015-12" db="EMBL/GenBank/DDBJ databases">
        <title>Draft genome of the nematode, Onchocerca flexuosa.</title>
        <authorList>
            <person name="Mitreva M."/>
        </authorList>
    </citation>
    <scope>NUCLEOTIDE SEQUENCE [LARGE SCALE GENOMIC DNA]</scope>
    <source>
        <strain evidence="9">Red Deer</strain>
    </source>
</reference>
<dbReference type="AlphaFoldDB" id="A0A238BRL5"/>
<dbReference type="InterPro" id="IPR050440">
    <property type="entry name" value="Laminin/Netrin_ECM"/>
</dbReference>
<dbReference type="GO" id="GO:0005604">
    <property type="term" value="C:basement membrane"/>
    <property type="evidence" value="ECO:0007669"/>
    <property type="project" value="UniProtKB-ARBA"/>
</dbReference>
<keyword evidence="3 6" id="KW-1015">Disulfide bond</keyword>
<keyword evidence="1 7" id="KW-0732">Signal</keyword>
<gene>
    <name evidence="9" type="ORF">X798_05040</name>
</gene>
<dbReference type="Gene3D" id="1.10.533.30">
    <property type="entry name" value="Nematode polyprotein allergen ABA-1"/>
    <property type="match status" value="6"/>
</dbReference>
<evidence type="ECO:0000256" key="7">
    <source>
        <dbReference type="SAM" id="SignalP"/>
    </source>
</evidence>
<evidence type="ECO:0000313" key="10">
    <source>
        <dbReference type="Proteomes" id="UP000242913"/>
    </source>
</evidence>
<dbReference type="PROSITE" id="PS01248">
    <property type="entry name" value="EGF_LAM_1"/>
    <property type="match status" value="1"/>
</dbReference>
<dbReference type="SMART" id="SM00180">
    <property type="entry name" value="EGF_Lam"/>
    <property type="match status" value="2"/>
</dbReference>
<dbReference type="InterPro" id="IPR038289">
    <property type="entry name" value="DVA-1_sf"/>
</dbReference>
<evidence type="ECO:0000259" key="8">
    <source>
        <dbReference type="PROSITE" id="PS50027"/>
    </source>
</evidence>